<organism evidence="5 6">
    <name type="scientific">Candidatus Borkfalkia excrementavium</name>
    <dbReference type="NCBI Taxonomy" id="2838505"/>
    <lineage>
        <taxon>Bacteria</taxon>
        <taxon>Bacillati</taxon>
        <taxon>Bacillota</taxon>
        <taxon>Clostridia</taxon>
        <taxon>Christensenellales</taxon>
        <taxon>Christensenellaceae</taxon>
        <taxon>Candidatus Borkfalkia</taxon>
    </lineage>
</organism>
<evidence type="ECO:0000313" key="5">
    <source>
        <dbReference type="EMBL" id="HIY77899.1"/>
    </source>
</evidence>
<evidence type="ECO:0000313" key="6">
    <source>
        <dbReference type="Proteomes" id="UP000824135"/>
    </source>
</evidence>
<dbReference type="Gene3D" id="3.30.70.60">
    <property type="match status" value="1"/>
</dbReference>
<dbReference type="InterPro" id="IPR000529">
    <property type="entry name" value="Ribosomal_bS6"/>
</dbReference>
<dbReference type="HAMAP" id="MF_00360">
    <property type="entry name" value="Ribosomal_bS6"/>
    <property type="match status" value="1"/>
</dbReference>
<dbReference type="Proteomes" id="UP000824135">
    <property type="component" value="Unassembled WGS sequence"/>
</dbReference>
<reference evidence="5" key="2">
    <citation type="submission" date="2021-04" db="EMBL/GenBank/DDBJ databases">
        <authorList>
            <person name="Gilroy R."/>
        </authorList>
    </citation>
    <scope>NUCLEOTIDE SEQUENCE</scope>
    <source>
        <strain evidence="5">CHK199-9574</strain>
    </source>
</reference>
<keyword evidence="4" id="KW-0694">RNA-binding</keyword>
<name>A0A9D1Z7A1_9FIRM</name>
<dbReference type="GO" id="GO:0005840">
    <property type="term" value="C:ribosome"/>
    <property type="evidence" value="ECO:0007669"/>
    <property type="project" value="UniProtKB-KW"/>
</dbReference>
<comment type="caution">
    <text evidence="5">The sequence shown here is derived from an EMBL/GenBank/DDBJ whole genome shotgun (WGS) entry which is preliminary data.</text>
</comment>
<keyword evidence="4 5" id="KW-0689">Ribosomal protein</keyword>
<dbReference type="PANTHER" id="PTHR21011">
    <property type="entry name" value="MITOCHONDRIAL 28S RIBOSOMAL PROTEIN S6"/>
    <property type="match status" value="1"/>
</dbReference>
<dbReference type="Pfam" id="PF01250">
    <property type="entry name" value="Ribosomal_S6"/>
    <property type="match status" value="1"/>
</dbReference>
<keyword evidence="4" id="KW-0687">Ribonucleoprotein</keyword>
<dbReference type="GO" id="GO:0070181">
    <property type="term" value="F:small ribosomal subunit rRNA binding"/>
    <property type="evidence" value="ECO:0007669"/>
    <property type="project" value="TreeGrafter"/>
</dbReference>
<dbReference type="AlphaFoldDB" id="A0A9D1Z7A1"/>
<dbReference type="InterPro" id="IPR035980">
    <property type="entry name" value="Ribosomal_bS6_sf"/>
</dbReference>
<sequence length="94" mass="10408">MKYEMLYLIDSSMADEARDALISKFEGTVATLGGTVLSTDKWGVKKLAYPIDYKSDAFYVLMTFEAGAEAVKELDRLCGITDGILRRMITKAAN</sequence>
<dbReference type="EMBL" id="DXCO01000020">
    <property type="protein sequence ID" value="HIY77899.1"/>
    <property type="molecule type" value="Genomic_DNA"/>
</dbReference>
<dbReference type="PANTHER" id="PTHR21011:SF1">
    <property type="entry name" value="SMALL RIBOSOMAL SUBUNIT PROTEIN BS6M"/>
    <property type="match status" value="1"/>
</dbReference>
<evidence type="ECO:0000256" key="4">
    <source>
        <dbReference type="HAMAP-Rule" id="MF_00360"/>
    </source>
</evidence>
<dbReference type="NCBIfam" id="TIGR00166">
    <property type="entry name" value="S6"/>
    <property type="match status" value="1"/>
</dbReference>
<dbReference type="InterPro" id="IPR014717">
    <property type="entry name" value="Transl_elong_EF1B/ribsomal_bS6"/>
</dbReference>
<proteinExistence type="inferred from homology"/>
<comment type="function">
    <text evidence="2 4">Binds together with bS18 to 16S ribosomal RNA.</text>
</comment>
<accession>A0A9D1Z7A1</accession>
<dbReference type="GO" id="GO:0003735">
    <property type="term" value="F:structural constituent of ribosome"/>
    <property type="evidence" value="ECO:0007669"/>
    <property type="project" value="InterPro"/>
</dbReference>
<dbReference type="GO" id="GO:0005737">
    <property type="term" value="C:cytoplasm"/>
    <property type="evidence" value="ECO:0007669"/>
    <property type="project" value="UniProtKB-ARBA"/>
</dbReference>
<dbReference type="SUPFAM" id="SSF54995">
    <property type="entry name" value="Ribosomal protein S6"/>
    <property type="match status" value="1"/>
</dbReference>
<evidence type="ECO:0000256" key="2">
    <source>
        <dbReference type="ARBA" id="ARBA00035104"/>
    </source>
</evidence>
<evidence type="ECO:0000256" key="3">
    <source>
        <dbReference type="ARBA" id="ARBA00035294"/>
    </source>
</evidence>
<dbReference type="InterPro" id="IPR020814">
    <property type="entry name" value="Ribosomal_S6_plastid/chlpt"/>
</dbReference>
<keyword evidence="4" id="KW-0699">rRNA-binding</keyword>
<dbReference type="GO" id="GO:0006412">
    <property type="term" value="P:translation"/>
    <property type="evidence" value="ECO:0007669"/>
    <property type="project" value="UniProtKB-UniRule"/>
</dbReference>
<gene>
    <name evidence="4 5" type="primary">rpsF</name>
    <name evidence="5" type="ORF">H9728_02540</name>
</gene>
<dbReference type="GO" id="GO:1990904">
    <property type="term" value="C:ribonucleoprotein complex"/>
    <property type="evidence" value="ECO:0007669"/>
    <property type="project" value="UniProtKB-KW"/>
</dbReference>
<dbReference type="CDD" id="cd00473">
    <property type="entry name" value="bS6"/>
    <property type="match status" value="1"/>
</dbReference>
<comment type="similarity">
    <text evidence="1 4">Belongs to the bacterial ribosomal protein bS6 family.</text>
</comment>
<reference evidence="5" key="1">
    <citation type="journal article" date="2021" name="PeerJ">
        <title>Extensive microbial diversity within the chicken gut microbiome revealed by metagenomics and culture.</title>
        <authorList>
            <person name="Gilroy R."/>
            <person name="Ravi A."/>
            <person name="Getino M."/>
            <person name="Pursley I."/>
            <person name="Horton D.L."/>
            <person name="Alikhan N.F."/>
            <person name="Baker D."/>
            <person name="Gharbi K."/>
            <person name="Hall N."/>
            <person name="Watson M."/>
            <person name="Adriaenssens E.M."/>
            <person name="Foster-Nyarko E."/>
            <person name="Jarju S."/>
            <person name="Secka A."/>
            <person name="Antonio M."/>
            <person name="Oren A."/>
            <person name="Chaudhuri R.R."/>
            <person name="La Ragione R."/>
            <person name="Hildebrand F."/>
            <person name="Pallen M.J."/>
        </authorList>
    </citation>
    <scope>NUCLEOTIDE SEQUENCE</scope>
    <source>
        <strain evidence="5">CHK199-9574</strain>
    </source>
</reference>
<protein>
    <recommendedName>
        <fullName evidence="3 4">Small ribosomal subunit protein bS6</fullName>
    </recommendedName>
</protein>
<evidence type="ECO:0000256" key="1">
    <source>
        <dbReference type="ARBA" id="ARBA00009512"/>
    </source>
</evidence>